<dbReference type="InterPro" id="IPR029000">
    <property type="entry name" value="Cyclophilin-like_dom_sf"/>
</dbReference>
<evidence type="ECO:0000256" key="3">
    <source>
        <dbReference type="ARBA" id="ARBA00023235"/>
    </source>
</evidence>
<dbReference type="Gene3D" id="2.40.100.10">
    <property type="entry name" value="Cyclophilin-like"/>
    <property type="match status" value="1"/>
</dbReference>
<dbReference type="PANTHER" id="PTHR45625:SF4">
    <property type="entry name" value="PEPTIDYLPROLYL ISOMERASE DOMAIN AND WD REPEAT-CONTAINING PROTEIN 1"/>
    <property type="match status" value="1"/>
</dbReference>
<dbReference type="InterPro" id="IPR002130">
    <property type="entry name" value="Cyclophilin-type_PPIase_dom"/>
</dbReference>
<evidence type="ECO:0000256" key="1">
    <source>
        <dbReference type="ARBA" id="ARBA00007365"/>
    </source>
</evidence>
<evidence type="ECO:0000259" key="5">
    <source>
        <dbReference type="PROSITE" id="PS50072"/>
    </source>
</evidence>
<organism evidence="6 7">
    <name type="scientific">Parasediminibacterium paludis</name>
    <dbReference type="NCBI Taxonomy" id="908966"/>
    <lineage>
        <taxon>Bacteria</taxon>
        <taxon>Pseudomonadati</taxon>
        <taxon>Bacteroidota</taxon>
        <taxon>Chitinophagia</taxon>
        <taxon>Chitinophagales</taxon>
        <taxon>Chitinophagaceae</taxon>
        <taxon>Parasediminibacterium</taxon>
    </lineage>
</organism>
<dbReference type="EMBL" id="JBHSDC010000016">
    <property type="protein sequence ID" value="MFC4232031.1"/>
    <property type="molecule type" value="Genomic_DNA"/>
</dbReference>
<keyword evidence="3 4" id="KW-0413">Isomerase</keyword>
<comment type="catalytic activity">
    <reaction evidence="4">
        <text>[protein]-peptidylproline (omega=180) = [protein]-peptidylproline (omega=0)</text>
        <dbReference type="Rhea" id="RHEA:16237"/>
        <dbReference type="Rhea" id="RHEA-COMP:10747"/>
        <dbReference type="Rhea" id="RHEA-COMP:10748"/>
        <dbReference type="ChEBI" id="CHEBI:83833"/>
        <dbReference type="ChEBI" id="CHEBI:83834"/>
        <dbReference type="EC" id="5.2.1.8"/>
    </reaction>
</comment>
<dbReference type="PROSITE" id="PS00170">
    <property type="entry name" value="CSA_PPIASE_1"/>
    <property type="match status" value="1"/>
</dbReference>
<evidence type="ECO:0000256" key="2">
    <source>
        <dbReference type="ARBA" id="ARBA00023110"/>
    </source>
</evidence>
<keyword evidence="7" id="KW-1185">Reference proteome</keyword>
<dbReference type="PRINTS" id="PR00153">
    <property type="entry name" value="CSAPPISMRASE"/>
</dbReference>
<dbReference type="PANTHER" id="PTHR45625">
    <property type="entry name" value="PEPTIDYL-PROLYL CIS-TRANS ISOMERASE-RELATED"/>
    <property type="match status" value="1"/>
</dbReference>
<dbReference type="Proteomes" id="UP001595906">
    <property type="component" value="Unassembled WGS sequence"/>
</dbReference>
<feature type="signal peptide" evidence="4">
    <location>
        <begin position="1"/>
        <end position="21"/>
    </location>
</feature>
<dbReference type="InterPro" id="IPR044666">
    <property type="entry name" value="Cyclophilin_A-like"/>
</dbReference>
<evidence type="ECO:0000256" key="4">
    <source>
        <dbReference type="RuleBase" id="RU363019"/>
    </source>
</evidence>
<evidence type="ECO:0000313" key="6">
    <source>
        <dbReference type="EMBL" id="MFC4232031.1"/>
    </source>
</evidence>
<dbReference type="SUPFAM" id="SSF50891">
    <property type="entry name" value="Cyclophilin-like"/>
    <property type="match status" value="1"/>
</dbReference>
<comment type="function">
    <text evidence="4">PPIases accelerate the folding of proteins. It catalyzes the cis-trans isomerization of proline imidic peptide bonds in oligopeptides.</text>
</comment>
<accession>A0ABV8PZE0</accession>
<feature type="domain" description="PPIase cyclophilin-type" evidence="5">
    <location>
        <begin position="53"/>
        <end position="240"/>
    </location>
</feature>
<protein>
    <recommendedName>
        <fullName evidence="4">Peptidyl-prolyl cis-trans isomerase</fullName>
        <shortName evidence="4">PPIase</shortName>
        <ecNumber evidence="4">5.2.1.8</ecNumber>
    </recommendedName>
</protein>
<dbReference type="Pfam" id="PF00160">
    <property type="entry name" value="Pro_isomerase"/>
    <property type="match status" value="1"/>
</dbReference>
<keyword evidence="4" id="KW-0732">Signal</keyword>
<sequence length="245" mass="26906">MTRYFLAIVTCVALIAAKAQTKMPAKKVVATKKVATAPIKIAPTPKEQLVEISTNYGVMIAKLYNQTPLHRDNFIKLVQQGFYDSLLFHRVIKEFMIQGGDPTSKYATDTTRLGGGAAPGERIPAEIQTGLYHKKGALAAARDGNPAKASSTCQFYIVQGKRYDSAQLQTTYNSRVKVANPDFSFSATQKEVYERIGGTPQLDQSYTVFGEVISGLDVIDKIASVQTKPGDRPLLDVRMTIRLLN</sequence>
<dbReference type="RefSeq" id="WP_379013722.1">
    <property type="nucleotide sequence ID" value="NZ_JBHSDC010000016.1"/>
</dbReference>
<dbReference type="EC" id="5.2.1.8" evidence="4"/>
<dbReference type="InterPro" id="IPR020892">
    <property type="entry name" value="Cyclophilin-type_PPIase_CS"/>
</dbReference>
<reference evidence="7" key="1">
    <citation type="journal article" date="2019" name="Int. J. Syst. Evol. Microbiol.">
        <title>The Global Catalogue of Microorganisms (GCM) 10K type strain sequencing project: providing services to taxonomists for standard genome sequencing and annotation.</title>
        <authorList>
            <consortium name="The Broad Institute Genomics Platform"/>
            <consortium name="The Broad Institute Genome Sequencing Center for Infectious Disease"/>
            <person name="Wu L."/>
            <person name="Ma J."/>
        </authorList>
    </citation>
    <scope>NUCLEOTIDE SEQUENCE [LARGE SCALE GENOMIC DNA]</scope>
    <source>
        <strain evidence="7">CECT 8010</strain>
    </source>
</reference>
<dbReference type="CDD" id="cd00317">
    <property type="entry name" value="cyclophilin"/>
    <property type="match status" value="1"/>
</dbReference>
<proteinExistence type="inferred from homology"/>
<comment type="caution">
    <text evidence="6">The sequence shown here is derived from an EMBL/GenBank/DDBJ whole genome shotgun (WGS) entry which is preliminary data.</text>
</comment>
<comment type="similarity">
    <text evidence="1 4">Belongs to the cyclophilin-type PPIase family.</text>
</comment>
<dbReference type="GO" id="GO:0003755">
    <property type="term" value="F:peptidyl-prolyl cis-trans isomerase activity"/>
    <property type="evidence" value="ECO:0007669"/>
    <property type="project" value="UniProtKB-EC"/>
</dbReference>
<dbReference type="PROSITE" id="PS50072">
    <property type="entry name" value="CSA_PPIASE_2"/>
    <property type="match status" value="1"/>
</dbReference>
<gene>
    <name evidence="6" type="ORF">ACFOW1_09020</name>
</gene>
<feature type="chain" id="PRO_5044952809" description="Peptidyl-prolyl cis-trans isomerase" evidence="4">
    <location>
        <begin position="22"/>
        <end position="245"/>
    </location>
</feature>
<evidence type="ECO:0000313" key="7">
    <source>
        <dbReference type="Proteomes" id="UP001595906"/>
    </source>
</evidence>
<keyword evidence="2 4" id="KW-0697">Rotamase</keyword>
<name>A0ABV8PZE0_9BACT</name>